<accession>A0AC35F052</accession>
<name>A0AC35F052_9BILA</name>
<evidence type="ECO:0000313" key="1">
    <source>
        <dbReference type="Proteomes" id="UP000887580"/>
    </source>
</evidence>
<dbReference type="WBParaSite" id="PS1159_v2.g12447.t1">
    <property type="protein sequence ID" value="PS1159_v2.g12447.t1"/>
    <property type="gene ID" value="PS1159_v2.g12447"/>
</dbReference>
<reference evidence="2" key="1">
    <citation type="submission" date="2022-11" db="UniProtKB">
        <authorList>
            <consortium name="WormBaseParasite"/>
        </authorList>
    </citation>
    <scope>IDENTIFICATION</scope>
</reference>
<proteinExistence type="predicted"/>
<dbReference type="Proteomes" id="UP000887580">
    <property type="component" value="Unplaced"/>
</dbReference>
<evidence type="ECO:0000313" key="2">
    <source>
        <dbReference type="WBParaSite" id="PS1159_v2.g12447.t1"/>
    </source>
</evidence>
<protein>
    <submittedName>
        <fullName evidence="2">Amelogenin</fullName>
    </submittedName>
</protein>
<sequence>MHPSIIQRHHQQQQQMTLMMQQQDQQRNGLNPPPNSGNPSMTNNPRQQQQQLPSPNSIPELFPPNLNHFQNQQIPTGQMFFRNFQPQVPPGFMVPPPPSFPQLLHNEQQNNSR</sequence>
<organism evidence="1 2">
    <name type="scientific">Panagrolaimus sp. PS1159</name>
    <dbReference type="NCBI Taxonomy" id="55785"/>
    <lineage>
        <taxon>Eukaryota</taxon>
        <taxon>Metazoa</taxon>
        <taxon>Ecdysozoa</taxon>
        <taxon>Nematoda</taxon>
        <taxon>Chromadorea</taxon>
        <taxon>Rhabditida</taxon>
        <taxon>Tylenchina</taxon>
        <taxon>Panagrolaimomorpha</taxon>
        <taxon>Panagrolaimoidea</taxon>
        <taxon>Panagrolaimidae</taxon>
        <taxon>Panagrolaimus</taxon>
    </lineage>
</organism>